<dbReference type="GO" id="GO:0003677">
    <property type="term" value="F:DNA binding"/>
    <property type="evidence" value="ECO:0007669"/>
    <property type="project" value="UniProtKB-KW"/>
</dbReference>
<dbReference type="CDD" id="cd06170">
    <property type="entry name" value="LuxR_C_like"/>
    <property type="match status" value="1"/>
</dbReference>
<dbReference type="InterPro" id="IPR000792">
    <property type="entry name" value="Tscrpt_reg_LuxR_C"/>
</dbReference>
<dbReference type="InterPro" id="IPR011006">
    <property type="entry name" value="CheY-like_superfamily"/>
</dbReference>
<name>A0ABM7RCN5_9BACT</name>
<feature type="domain" description="HTH luxR-type" evidence="4">
    <location>
        <begin position="149"/>
        <end position="214"/>
    </location>
</feature>
<proteinExistence type="predicted"/>
<dbReference type="Gene3D" id="3.40.50.2300">
    <property type="match status" value="1"/>
</dbReference>
<evidence type="ECO:0000313" key="6">
    <source>
        <dbReference type="EMBL" id="BCX47118.1"/>
    </source>
</evidence>
<dbReference type="RefSeq" id="WP_338689150.1">
    <property type="nucleotide sequence ID" value="NZ_AP024702.1"/>
</dbReference>
<dbReference type="PANTHER" id="PTHR43214:SF43">
    <property type="entry name" value="TWO-COMPONENT RESPONSE REGULATOR"/>
    <property type="match status" value="1"/>
</dbReference>
<dbReference type="InterPro" id="IPR001789">
    <property type="entry name" value="Sig_transdc_resp-reg_receiver"/>
</dbReference>
<feature type="modified residue" description="4-aspartylphosphate" evidence="3">
    <location>
        <position position="57"/>
    </location>
</feature>
<sequence length="222" mass="24132">MSQIIRVLVVDDHPIVRKGMAQIIGEDPAMEVVGNSSNGEEALSFLLTNPADVVVSDYEMPGMDGIELARRLAGLKPPLPLVLLTMHKDEDLFNAATDAGICAYLLKDEVLDNIAQGIRAASGGESYVSPSLAQFVMRRSRSTQDLKERHTGLDSLTPAERAVLKRIALNLASKEIASELHISPHTVTTHRRNIAQKLELTGKHPLLNFALANRSAILSLPD</sequence>
<evidence type="ECO:0000259" key="5">
    <source>
        <dbReference type="PROSITE" id="PS50110"/>
    </source>
</evidence>
<protein>
    <submittedName>
        <fullName evidence="6">DNA-binding response regulator</fullName>
    </submittedName>
</protein>
<keyword evidence="1 3" id="KW-0597">Phosphoprotein</keyword>
<accession>A0ABM7RCN5</accession>
<evidence type="ECO:0000256" key="1">
    <source>
        <dbReference type="ARBA" id="ARBA00022553"/>
    </source>
</evidence>
<dbReference type="InterPro" id="IPR016032">
    <property type="entry name" value="Sig_transdc_resp-reg_C-effctor"/>
</dbReference>
<dbReference type="PANTHER" id="PTHR43214">
    <property type="entry name" value="TWO-COMPONENT RESPONSE REGULATOR"/>
    <property type="match status" value="1"/>
</dbReference>
<dbReference type="SMART" id="SM00448">
    <property type="entry name" value="REC"/>
    <property type="match status" value="1"/>
</dbReference>
<dbReference type="Proteomes" id="UP001374893">
    <property type="component" value="Chromosome"/>
</dbReference>
<dbReference type="InterPro" id="IPR058245">
    <property type="entry name" value="NreC/VraR/RcsB-like_REC"/>
</dbReference>
<keyword evidence="2 6" id="KW-0238">DNA-binding</keyword>
<reference evidence="6 7" key="1">
    <citation type="submission" date="2021-06" db="EMBL/GenBank/DDBJ databases">
        <title>Complete genome of Haloferula helveola possessing various polysaccharide degrading enzymes.</title>
        <authorList>
            <person name="Takami H."/>
            <person name="Huang C."/>
            <person name="Hamasaki K."/>
        </authorList>
    </citation>
    <scope>NUCLEOTIDE SEQUENCE [LARGE SCALE GENOMIC DNA]</scope>
    <source>
        <strain evidence="6 7">CN-1</strain>
    </source>
</reference>
<keyword evidence="7" id="KW-1185">Reference proteome</keyword>
<dbReference type="SUPFAM" id="SSF52172">
    <property type="entry name" value="CheY-like"/>
    <property type="match status" value="1"/>
</dbReference>
<evidence type="ECO:0000256" key="2">
    <source>
        <dbReference type="ARBA" id="ARBA00023125"/>
    </source>
</evidence>
<evidence type="ECO:0000256" key="3">
    <source>
        <dbReference type="PROSITE-ProRule" id="PRU00169"/>
    </source>
</evidence>
<feature type="domain" description="Response regulatory" evidence="5">
    <location>
        <begin position="6"/>
        <end position="122"/>
    </location>
</feature>
<dbReference type="InterPro" id="IPR039420">
    <property type="entry name" value="WalR-like"/>
</dbReference>
<organism evidence="6 7">
    <name type="scientific">Haloferula helveola</name>
    <dbReference type="NCBI Taxonomy" id="490095"/>
    <lineage>
        <taxon>Bacteria</taxon>
        <taxon>Pseudomonadati</taxon>
        <taxon>Verrucomicrobiota</taxon>
        <taxon>Verrucomicrobiia</taxon>
        <taxon>Verrucomicrobiales</taxon>
        <taxon>Verrucomicrobiaceae</taxon>
        <taxon>Haloferula</taxon>
    </lineage>
</organism>
<dbReference type="EMBL" id="AP024702">
    <property type="protein sequence ID" value="BCX47118.1"/>
    <property type="molecule type" value="Genomic_DNA"/>
</dbReference>
<dbReference type="CDD" id="cd17535">
    <property type="entry name" value="REC_NarL-like"/>
    <property type="match status" value="1"/>
</dbReference>
<dbReference type="SUPFAM" id="SSF46894">
    <property type="entry name" value="C-terminal effector domain of the bipartite response regulators"/>
    <property type="match status" value="1"/>
</dbReference>
<evidence type="ECO:0000313" key="7">
    <source>
        <dbReference type="Proteomes" id="UP001374893"/>
    </source>
</evidence>
<gene>
    <name evidence="6" type="ORF">HAHE_10260</name>
</gene>
<dbReference type="PROSITE" id="PS50110">
    <property type="entry name" value="RESPONSE_REGULATORY"/>
    <property type="match status" value="1"/>
</dbReference>
<dbReference type="Pfam" id="PF00072">
    <property type="entry name" value="Response_reg"/>
    <property type="match status" value="1"/>
</dbReference>
<evidence type="ECO:0000259" key="4">
    <source>
        <dbReference type="PROSITE" id="PS50043"/>
    </source>
</evidence>
<dbReference type="PROSITE" id="PS50043">
    <property type="entry name" value="HTH_LUXR_2"/>
    <property type="match status" value="1"/>
</dbReference>
<dbReference type="SMART" id="SM00421">
    <property type="entry name" value="HTH_LUXR"/>
    <property type="match status" value="1"/>
</dbReference>
<dbReference type="Pfam" id="PF00196">
    <property type="entry name" value="GerE"/>
    <property type="match status" value="1"/>
</dbReference>
<dbReference type="PRINTS" id="PR00038">
    <property type="entry name" value="HTHLUXR"/>
</dbReference>